<keyword evidence="2 7" id="KW-0813">Transport</keyword>
<feature type="transmembrane region" description="Helical" evidence="7">
    <location>
        <begin position="139"/>
        <end position="161"/>
    </location>
</feature>
<feature type="domain" description="ABC transmembrane type-1" evidence="8">
    <location>
        <begin position="71"/>
        <end position="261"/>
    </location>
</feature>
<gene>
    <name evidence="9" type="ORF">A8708_27260</name>
</gene>
<accession>A0A198AD59</accession>
<evidence type="ECO:0000256" key="7">
    <source>
        <dbReference type="RuleBase" id="RU363032"/>
    </source>
</evidence>
<protein>
    <submittedName>
        <fullName evidence="9">Sugar ABC transporter permease</fullName>
    </submittedName>
</protein>
<evidence type="ECO:0000259" key="8">
    <source>
        <dbReference type="PROSITE" id="PS50928"/>
    </source>
</evidence>
<evidence type="ECO:0000256" key="1">
    <source>
        <dbReference type="ARBA" id="ARBA00004651"/>
    </source>
</evidence>
<dbReference type="OrthoDB" id="9794684at2"/>
<dbReference type="CDD" id="cd06261">
    <property type="entry name" value="TM_PBP2"/>
    <property type="match status" value="1"/>
</dbReference>
<dbReference type="SUPFAM" id="SSF161098">
    <property type="entry name" value="MetI-like"/>
    <property type="match status" value="1"/>
</dbReference>
<sequence length="275" mass="30704">MKPRPITSAVKYTLLSFASLIIFFPLYILCVNAFKGSKEYGMSSAFSLPNSFLNFENFQLVFERGNLGQAFLNTTIVIGLSLIGNIVMGTMVAYVLGRFKFPGRFLILGLYTGAAIIPAITTQVAIFSIIKWLGLFNTHFAPVLLYIGADVVQIYILLQFIRNIPYELDENAMIEGLSLYGIFYRIIVPLLTPAISTVIILKTISIYNDMYTPYLYMPSQKLGVVSTTLMKFTGTNSAEWQLICAAILIILLPTVLLFLFLQRYIFSGITNGSVK</sequence>
<keyword evidence="3" id="KW-1003">Cell membrane</keyword>
<keyword evidence="10" id="KW-1185">Reference proteome</keyword>
<evidence type="ECO:0000256" key="6">
    <source>
        <dbReference type="ARBA" id="ARBA00023136"/>
    </source>
</evidence>
<dbReference type="RefSeq" id="WP_068663881.1">
    <property type="nucleotide sequence ID" value="NZ_LYPB01000060.1"/>
</dbReference>
<dbReference type="AlphaFoldDB" id="A0A198AD59"/>
<reference evidence="9 10" key="1">
    <citation type="submission" date="2016-05" db="EMBL/GenBank/DDBJ databases">
        <title>Paenibacillus sp. 1ZS3-15 nov., isolated from the rhizosphere soil.</title>
        <authorList>
            <person name="Zhang X.X."/>
            <person name="Zhang J."/>
        </authorList>
    </citation>
    <scope>NUCLEOTIDE SEQUENCE [LARGE SCALE GENOMIC DNA]</scope>
    <source>
        <strain evidence="9 10">1ZS3-15</strain>
    </source>
</reference>
<dbReference type="EMBL" id="LYPB01000060">
    <property type="protein sequence ID" value="OAS19030.1"/>
    <property type="molecule type" value="Genomic_DNA"/>
</dbReference>
<dbReference type="PANTHER" id="PTHR43744">
    <property type="entry name" value="ABC TRANSPORTER PERMEASE PROTEIN MG189-RELATED-RELATED"/>
    <property type="match status" value="1"/>
</dbReference>
<comment type="similarity">
    <text evidence="7">Belongs to the binding-protein-dependent transport system permease family.</text>
</comment>
<dbReference type="Gene3D" id="1.10.3720.10">
    <property type="entry name" value="MetI-like"/>
    <property type="match status" value="1"/>
</dbReference>
<evidence type="ECO:0000256" key="2">
    <source>
        <dbReference type="ARBA" id="ARBA00022448"/>
    </source>
</evidence>
<keyword evidence="5 7" id="KW-1133">Transmembrane helix</keyword>
<feature type="transmembrane region" description="Helical" evidence="7">
    <location>
        <begin position="108"/>
        <end position="133"/>
    </location>
</feature>
<evidence type="ECO:0000313" key="10">
    <source>
        <dbReference type="Proteomes" id="UP000078454"/>
    </source>
</evidence>
<dbReference type="InterPro" id="IPR035906">
    <property type="entry name" value="MetI-like_sf"/>
</dbReference>
<feature type="transmembrane region" description="Helical" evidence="7">
    <location>
        <begin position="12"/>
        <end position="34"/>
    </location>
</feature>
<dbReference type="InterPro" id="IPR000515">
    <property type="entry name" value="MetI-like"/>
</dbReference>
<dbReference type="PROSITE" id="PS50928">
    <property type="entry name" value="ABC_TM1"/>
    <property type="match status" value="1"/>
</dbReference>
<dbReference type="Pfam" id="PF00528">
    <property type="entry name" value="BPD_transp_1"/>
    <property type="match status" value="1"/>
</dbReference>
<feature type="transmembrane region" description="Helical" evidence="7">
    <location>
        <begin position="182"/>
        <end position="207"/>
    </location>
</feature>
<name>A0A198AD59_9BACL</name>
<feature type="transmembrane region" description="Helical" evidence="7">
    <location>
        <begin position="70"/>
        <end position="96"/>
    </location>
</feature>
<keyword evidence="6 7" id="KW-0472">Membrane</keyword>
<dbReference type="STRING" id="1850517.A8708_27260"/>
<keyword evidence="4 7" id="KW-0812">Transmembrane</keyword>
<organism evidence="9 10">
    <name type="scientific">Paenibacillus oryzisoli</name>
    <dbReference type="NCBI Taxonomy" id="1850517"/>
    <lineage>
        <taxon>Bacteria</taxon>
        <taxon>Bacillati</taxon>
        <taxon>Bacillota</taxon>
        <taxon>Bacilli</taxon>
        <taxon>Bacillales</taxon>
        <taxon>Paenibacillaceae</taxon>
        <taxon>Paenibacillus</taxon>
    </lineage>
</organism>
<comment type="subcellular location">
    <subcellularLocation>
        <location evidence="1 7">Cell membrane</location>
        <topology evidence="1 7">Multi-pass membrane protein</topology>
    </subcellularLocation>
</comment>
<evidence type="ECO:0000256" key="5">
    <source>
        <dbReference type="ARBA" id="ARBA00022989"/>
    </source>
</evidence>
<evidence type="ECO:0000256" key="3">
    <source>
        <dbReference type="ARBA" id="ARBA00022475"/>
    </source>
</evidence>
<proteinExistence type="inferred from homology"/>
<dbReference type="GO" id="GO:0055085">
    <property type="term" value="P:transmembrane transport"/>
    <property type="evidence" value="ECO:0007669"/>
    <property type="project" value="InterPro"/>
</dbReference>
<evidence type="ECO:0000313" key="9">
    <source>
        <dbReference type="EMBL" id="OAS19030.1"/>
    </source>
</evidence>
<evidence type="ECO:0000256" key="4">
    <source>
        <dbReference type="ARBA" id="ARBA00022692"/>
    </source>
</evidence>
<dbReference type="GO" id="GO:0005886">
    <property type="term" value="C:plasma membrane"/>
    <property type="evidence" value="ECO:0007669"/>
    <property type="project" value="UniProtKB-SubCell"/>
</dbReference>
<dbReference type="PANTHER" id="PTHR43744:SF3">
    <property type="entry name" value="LACTOSE TRANSPORT SYSTEM PERMEASE PROTEIN LACG"/>
    <property type="match status" value="1"/>
</dbReference>
<dbReference type="Proteomes" id="UP000078454">
    <property type="component" value="Unassembled WGS sequence"/>
</dbReference>
<feature type="transmembrane region" description="Helical" evidence="7">
    <location>
        <begin position="240"/>
        <end position="261"/>
    </location>
</feature>
<comment type="caution">
    <text evidence="9">The sequence shown here is derived from an EMBL/GenBank/DDBJ whole genome shotgun (WGS) entry which is preliminary data.</text>
</comment>